<dbReference type="InterPro" id="IPR043502">
    <property type="entry name" value="DNA/RNA_pol_sf"/>
</dbReference>
<protein>
    <submittedName>
        <fullName evidence="3">Retrovirus-related Pol polyprotein from transposon 297,Retrovirus-related Pol polyprotein from transposon 412</fullName>
    </submittedName>
</protein>
<evidence type="ECO:0000313" key="3">
    <source>
        <dbReference type="EMBL" id="CAC5366151.1"/>
    </source>
</evidence>
<dbReference type="AlphaFoldDB" id="A0A6J8ADR2"/>
<dbReference type="GO" id="GO:0003824">
    <property type="term" value="F:catalytic activity"/>
    <property type="evidence" value="ECO:0007669"/>
    <property type="project" value="UniProtKB-KW"/>
</dbReference>
<gene>
    <name evidence="3" type="ORF">MCOR_6560</name>
</gene>
<dbReference type="Gene3D" id="3.10.20.370">
    <property type="match status" value="1"/>
</dbReference>
<dbReference type="InterPro" id="IPR043128">
    <property type="entry name" value="Rev_trsase/Diguanyl_cyclase"/>
</dbReference>
<evidence type="ECO:0000313" key="4">
    <source>
        <dbReference type="Proteomes" id="UP000507470"/>
    </source>
</evidence>
<evidence type="ECO:0000259" key="2">
    <source>
        <dbReference type="Pfam" id="PF17919"/>
    </source>
</evidence>
<dbReference type="PANTHER" id="PTHR37984">
    <property type="entry name" value="PROTEIN CBG26694"/>
    <property type="match status" value="1"/>
</dbReference>
<dbReference type="PANTHER" id="PTHR37984:SF5">
    <property type="entry name" value="PROTEIN NYNRIN-LIKE"/>
    <property type="match status" value="1"/>
</dbReference>
<proteinExistence type="predicted"/>
<dbReference type="EMBL" id="CACVKT020001214">
    <property type="protein sequence ID" value="CAC5366151.1"/>
    <property type="molecule type" value="Genomic_DNA"/>
</dbReference>
<sequence>MNVTDLPQTLYKNTCAGTAETVCSENILGKINAEPDLVLPEHMQVVMEKWKNNLKVDQYKIVIDLLTEYSGVFAMSKIDLEGISPDPIKIEAVQSWPMRSFLGTCSYYRKYIKDFSKIARPLHRLTEKNVIFKWNVECETAFHILKKALITSPILTYPCIEKEFILDTDASGTGVGAVLSLINDDDKECVIAYYSRTFLKTERQYCVTRRELLAIVLAVKHFHHYLYRVNFTVRTDHGTINCLKNFKNPEGQLARWLEILETILS</sequence>
<accession>A0A6J8ADR2</accession>
<dbReference type="CDD" id="cd09274">
    <property type="entry name" value="RNase_HI_RT_Ty3"/>
    <property type="match status" value="1"/>
</dbReference>
<dbReference type="FunFam" id="3.10.20.370:FF:000001">
    <property type="entry name" value="Retrovirus-related Pol polyprotein from transposon 17.6-like protein"/>
    <property type="match status" value="1"/>
</dbReference>
<reference evidence="3 4" key="1">
    <citation type="submission" date="2020-06" db="EMBL/GenBank/DDBJ databases">
        <authorList>
            <person name="Li R."/>
            <person name="Bekaert M."/>
        </authorList>
    </citation>
    <scope>NUCLEOTIDE SEQUENCE [LARGE SCALE GENOMIC DNA]</scope>
    <source>
        <strain evidence="4">wild</strain>
    </source>
</reference>
<dbReference type="Gene3D" id="3.30.70.270">
    <property type="match status" value="1"/>
</dbReference>
<dbReference type="Pfam" id="PF17919">
    <property type="entry name" value="RT_RNaseH_2"/>
    <property type="match status" value="1"/>
</dbReference>
<dbReference type="FunFam" id="3.30.70.270:FF:000020">
    <property type="entry name" value="Transposon Tf2-6 polyprotein-like Protein"/>
    <property type="match status" value="1"/>
</dbReference>
<feature type="domain" description="Reverse transcriptase/retrotransposon-derived protein RNase H-like" evidence="2">
    <location>
        <begin position="134"/>
        <end position="233"/>
    </location>
</feature>
<dbReference type="InterPro" id="IPR050951">
    <property type="entry name" value="Retrovirus_Pol_polyprotein"/>
</dbReference>
<dbReference type="InterPro" id="IPR041577">
    <property type="entry name" value="RT_RNaseH_2"/>
</dbReference>
<keyword evidence="4" id="KW-1185">Reference proteome</keyword>
<organism evidence="3 4">
    <name type="scientific">Mytilus coruscus</name>
    <name type="common">Sea mussel</name>
    <dbReference type="NCBI Taxonomy" id="42192"/>
    <lineage>
        <taxon>Eukaryota</taxon>
        <taxon>Metazoa</taxon>
        <taxon>Spiralia</taxon>
        <taxon>Lophotrochozoa</taxon>
        <taxon>Mollusca</taxon>
        <taxon>Bivalvia</taxon>
        <taxon>Autobranchia</taxon>
        <taxon>Pteriomorphia</taxon>
        <taxon>Mytilida</taxon>
        <taxon>Mytiloidea</taxon>
        <taxon>Mytilidae</taxon>
        <taxon>Mytilinae</taxon>
        <taxon>Mytilus</taxon>
    </lineage>
</organism>
<dbReference type="Proteomes" id="UP000507470">
    <property type="component" value="Unassembled WGS sequence"/>
</dbReference>
<keyword evidence="1" id="KW-0511">Multifunctional enzyme</keyword>
<name>A0A6J8ADR2_MYTCO</name>
<dbReference type="OrthoDB" id="425619at2759"/>
<evidence type="ECO:0000256" key="1">
    <source>
        <dbReference type="ARBA" id="ARBA00023268"/>
    </source>
</evidence>
<dbReference type="SUPFAM" id="SSF56672">
    <property type="entry name" value="DNA/RNA polymerases"/>
    <property type="match status" value="1"/>
</dbReference>